<dbReference type="EMBL" id="NMVO01000001">
    <property type="protein sequence ID" value="OYO17935.1"/>
    <property type="molecule type" value="Genomic_DNA"/>
</dbReference>
<proteinExistence type="predicted"/>
<dbReference type="InterPro" id="IPR054491">
    <property type="entry name" value="MGH1-like_GH"/>
</dbReference>
<evidence type="ECO:0000259" key="2">
    <source>
        <dbReference type="Pfam" id="PF22422"/>
    </source>
</evidence>
<dbReference type="Proteomes" id="UP000215896">
    <property type="component" value="Unassembled WGS sequence"/>
</dbReference>
<protein>
    <submittedName>
        <fullName evidence="3">Amylo-alpha-1,6-glucosidase</fullName>
    </submittedName>
</protein>
<accession>A0A255GQ43</accession>
<reference evidence="3 4" key="1">
    <citation type="submission" date="2017-07" db="EMBL/GenBank/DDBJ databases">
        <title>Draft whole genome sequences of clinical Proprionibacteriaceae strains.</title>
        <authorList>
            <person name="Bernier A.-M."/>
            <person name="Bernard K."/>
            <person name="Domingo M.-C."/>
        </authorList>
    </citation>
    <scope>NUCLEOTIDE SEQUENCE [LARGE SCALE GENOMIC DNA]</scope>
    <source>
        <strain evidence="3 4">NML 030167</strain>
    </source>
</reference>
<name>A0A255GQ43_9ACTN</name>
<keyword evidence="4" id="KW-1185">Reference proteome</keyword>
<dbReference type="Pfam" id="PF22422">
    <property type="entry name" value="MGH1-like_GH"/>
    <property type="match status" value="1"/>
</dbReference>
<dbReference type="Pfam" id="PF14742">
    <property type="entry name" value="GDE_N_bis"/>
    <property type="match status" value="1"/>
</dbReference>
<dbReference type="SUPFAM" id="SSF48208">
    <property type="entry name" value="Six-hairpin glycosidases"/>
    <property type="match status" value="1"/>
</dbReference>
<dbReference type="InterPro" id="IPR032856">
    <property type="entry name" value="GDE_N_bis"/>
</dbReference>
<dbReference type="Gene3D" id="1.50.10.10">
    <property type="match status" value="1"/>
</dbReference>
<feature type="domain" description="Mannosylglycerate hydrolase MGH1-like glycoside hydrolase" evidence="2">
    <location>
        <begin position="312"/>
        <end position="552"/>
    </location>
</feature>
<dbReference type="InterPro" id="IPR008928">
    <property type="entry name" value="6-hairpin_glycosidase_sf"/>
</dbReference>
<evidence type="ECO:0000313" key="3">
    <source>
        <dbReference type="EMBL" id="OYO17935.1"/>
    </source>
</evidence>
<comment type="caution">
    <text evidence="3">The sequence shown here is derived from an EMBL/GenBank/DDBJ whole genome shotgun (WGS) entry which is preliminary data.</text>
</comment>
<dbReference type="AlphaFoldDB" id="A0A255GQ43"/>
<gene>
    <name evidence="3" type="ORF">CGZ94_01590</name>
</gene>
<dbReference type="InterPro" id="IPR012341">
    <property type="entry name" value="6hp_glycosidase-like_sf"/>
</dbReference>
<dbReference type="GO" id="GO:0005975">
    <property type="term" value="P:carbohydrate metabolic process"/>
    <property type="evidence" value="ECO:0007669"/>
    <property type="project" value="InterPro"/>
</dbReference>
<evidence type="ECO:0000313" key="4">
    <source>
        <dbReference type="Proteomes" id="UP000215896"/>
    </source>
</evidence>
<sequence>MAPGRAEGVLHADVRTLCRNEVLVDGERLTPLAWYAEGAETVFVSAVQGPKDPELRLERRRAVRPGELTETLTLRGLDDLDRDGVLLEVLLASDGSNVGAIKQGTPQPPITFSGEDSGDSVSFGEDVVSTLSAPGAEVLAEGEVLRLRWRAPLPVGGELRLQWRLTMRDGGGVLVAPSDPGLPVAALAEAALGPVADRYRPQLEPWLRQSLHDLNGLRLATADRPVETFFAAGAPWYLTLFGRDSLWASRFLVELDWRPAAATLRTLAARQGRREDPEAAEQPGKIMHELRRGTYVMAELTLPPLYFGTIDATALWVCLLHDAWRAGMPEAEVRELLPNLRAALGWITGGADADGDGFAEYLDTTGHGLANQGWKDSADSVRFHDGSRAEGPIALVEVQGYAHQAARAGAELLAAYGSDEDAREVNRLQTWAAELADRFRARFWCERDGDRFPALALDAVKRPVDSVTSNIGHLLGTGILSAEEEALVADRLVREDLDSGLGLRTMASTEGGYSPLSYHCGSVWPHDTAVAIRGLLVGGFVDQARKLAEGLLVASQAFRGRLPELWSGDPEPIPYPASCHPQAWAAASVFVAARALT</sequence>
<evidence type="ECO:0000259" key="1">
    <source>
        <dbReference type="Pfam" id="PF14742"/>
    </source>
</evidence>
<feature type="domain" description="Putative glycogen debranching enzyme N-terminal" evidence="1">
    <location>
        <begin position="3"/>
        <end position="163"/>
    </location>
</feature>
<organism evidence="3 4">
    <name type="scientific">Enemella evansiae</name>
    <dbReference type="NCBI Taxonomy" id="2016499"/>
    <lineage>
        <taxon>Bacteria</taxon>
        <taxon>Bacillati</taxon>
        <taxon>Actinomycetota</taxon>
        <taxon>Actinomycetes</taxon>
        <taxon>Propionibacteriales</taxon>
        <taxon>Propionibacteriaceae</taxon>
        <taxon>Enemella</taxon>
    </lineage>
</organism>
<dbReference type="OrthoDB" id="9759959at2"/>